<keyword evidence="1" id="KW-0677">Repeat</keyword>
<feature type="compositionally biased region" description="Polar residues" evidence="2">
    <location>
        <begin position="393"/>
        <end position="413"/>
    </location>
</feature>
<gene>
    <name evidence="4" type="primary">Plekhh2</name>
    <name evidence="4" type="ORF">CHRMAC_R07177</name>
</gene>
<dbReference type="InterPro" id="IPR011993">
    <property type="entry name" value="PH-like_dom_sf"/>
</dbReference>
<feature type="region of interest" description="Disordered" evidence="2">
    <location>
        <begin position="240"/>
        <end position="321"/>
    </location>
</feature>
<comment type="caution">
    <text evidence="4">The sequence shown here is derived from an EMBL/GenBank/DDBJ whole genome shotgun (WGS) entry which is preliminary data.</text>
</comment>
<dbReference type="GO" id="GO:0005737">
    <property type="term" value="C:cytoplasm"/>
    <property type="evidence" value="ECO:0007669"/>
    <property type="project" value="TreeGrafter"/>
</dbReference>
<name>A0A7K5NPU4_CHRMC</name>
<dbReference type="PANTHER" id="PTHR22903">
    <property type="entry name" value="PLEKHH PROTEIN"/>
    <property type="match status" value="1"/>
</dbReference>
<feature type="region of interest" description="Disordered" evidence="2">
    <location>
        <begin position="622"/>
        <end position="716"/>
    </location>
</feature>
<dbReference type="Pfam" id="PF00169">
    <property type="entry name" value="PH"/>
    <property type="match status" value="1"/>
</dbReference>
<feature type="non-terminal residue" evidence="4">
    <location>
        <position position="1"/>
    </location>
</feature>
<feature type="region of interest" description="Disordered" evidence="2">
    <location>
        <begin position="532"/>
        <end position="555"/>
    </location>
</feature>
<dbReference type="GO" id="GO:0003779">
    <property type="term" value="F:actin binding"/>
    <property type="evidence" value="ECO:0007669"/>
    <property type="project" value="TreeGrafter"/>
</dbReference>
<accession>A0A7K5NPU4</accession>
<feature type="compositionally biased region" description="Basic and acidic residues" evidence="2">
    <location>
        <begin position="377"/>
        <end position="392"/>
    </location>
</feature>
<feature type="domain" description="PH" evidence="3">
    <location>
        <begin position="711"/>
        <end position="753"/>
    </location>
</feature>
<keyword evidence="5" id="KW-1185">Reference proteome</keyword>
<evidence type="ECO:0000259" key="3">
    <source>
        <dbReference type="PROSITE" id="PS50003"/>
    </source>
</evidence>
<organism evidence="4 5">
    <name type="scientific">Chroicocephalus maculipennis</name>
    <name type="common">Brown-hooded gull</name>
    <name type="synonym">Larus maculipennis</name>
    <dbReference type="NCBI Taxonomy" id="287016"/>
    <lineage>
        <taxon>Eukaryota</taxon>
        <taxon>Metazoa</taxon>
        <taxon>Chordata</taxon>
        <taxon>Craniata</taxon>
        <taxon>Vertebrata</taxon>
        <taxon>Euteleostomi</taxon>
        <taxon>Archelosauria</taxon>
        <taxon>Archosauria</taxon>
        <taxon>Dinosauria</taxon>
        <taxon>Saurischia</taxon>
        <taxon>Theropoda</taxon>
        <taxon>Coelurosauria</taxon>
        <taxon>Aves</taxon>
        <taxon>Neognathae</taxon>
        <taxon>Neoaves</taxon>
        <taxon>Charadriiformes</taxon>
        <taxon>Laridae</taxon>
        <taxon>Chroicocephalus</taxon>
    </lineage>
</organism>
<dbReference type="AlphaFoldDB" id="A0A7K5NPU4"/>
<feature type="compositionally biased region" description="Polar residues" evidence="2">
    <location>
        <begin position="355"/>
        <end position="368"/>
    </location>
</feature>
<protein>
    <submittedName>
        <fullName evidence="4">PKHH2 protein</fullName>
    </submittedName>
</protein>
<reference evidence="4 5" key="1">
    <citation type="submission" date="2019-09" db="EMBL/GenBank/DDBJ databases">
        <title>Bird 10,000 Genomes (B10K) Project - Family phase.</title>
        <authorList>
            <person name="Zhang G."/>
        </authorList>
    </citation>
    <scope>NUCLEOTIDE SEQUENCE [LARGE SCALE GENOMIC DNA]</scope>
    <source>
        <strain evidence="4">B10K-DU-021-33</strain>
        <tissue evidence="4">Mixed tissue sample</tissue>
    </source>
</reference>
<evidence type="ECO:0000256" key="1">
    <source>
        <dbReference type="ARBA" id="ARBA00022737"/>
    </source>
</evidence>
<feature type="region of interest" description="Disordered" evidence="2">
    <location>
        <begin position="162"/>
        <end position="181"/>
    </location>
</feature>
<sequence length="753" mass="83836">MAELSEPEGTVNWKERCLTLESQLMKFRLQASKIRELLAEKMQQLEKQVIDADRQAERAFQQVQVMEEKLKAANVQTSESETRLYKRCQDLEILIQDKNDIIQKLEQQLEEQKQLRLQEAKIIEEKAAKIKEWVTVKLHELEVENQNLRLINQKQTKEMKTVQSKLQEATGKKSVTSTQKPGECQRLSSLTFGCFSNRARSPQPSPNLEEISKSSCKESDYTEGKNMIEKDILETTFAGPAHETNKGQKSLPQSSSGSEQNKNVRTSCLSKDIDSDMSKNSCTTGSDWSSDEDGGDNKGLKSRCASTLSSHTSEENARYSRVGSEMYLTASDDSSSFFEDESFGVQRTQHKKFYSWQQGSQRKGQNNPGGKCNSDFTSKKKDQDSSSDELNKKFQSQRLDYSSSSSEANTPSPILTPALTPKHPILATSAGSQCTTPSDSPSNLPPPKLRTPNVFSINSALAKKHLSQPQLSSDKMFGRNRNAISMIRPWRPQETDIDLVDGEDTDILEKMEIGCDEGVFTYDCTEAQNAEGQEPCDTTKKGASNKPPTPPLHRFPSWESRIYAVAKSGLRMSEAFTTESLNKSAASLTSYSISGLYTSLIYKNMTTPVYTTLKGKATQISNSPFIDESSGSEEEDSSRSSSRTSESDSRSRSGPGSPRAMKRGVSLSSVTSESDYAIPPDAYSVDTDYSEPEQKLPKTSSSSSDNGKNEPLEKSGYLLKMGGKVKTWKRRWFVLKGGELLYYKSPVSTCNLP</sequence>
<dbReference type="InterPro" id="IPR001849">
    <property type="entry name" value="PH_domain"/>
</dbReference>
<feature type="compositionally biased region" description="Polar residues" evidence="2">
    <location>
        <begin position="429"/>
        <end position="442"/>
    </location>
</feature>
<dbReference type="PANTHER" id="PTHR22903:SF3">
    <property type="entry name" value="PLECKSTRIN HOMOLOGY DOMAIN-CONTAINING FAMILY H MEMBER 2"/>
    <property type="match status" value="1"/>
</dbReference>
<dbReference type="GO" id="GO:0030835">
    <property type="term" value="P:negative regulation of actin filament depolymerization"/>
    <property type="evidence" value="ECO:0007669"/>
    <property type="project" value="TreeGrafter"/>
</dbReference>
<proteinExistence type="predicted"/>
<dbReference type="SUPFAM" id="SSF50729">
    <property type="entry name" value="PH domain-like"/>
    <property type="match status" value="1"/>
</dbReference>
<evidence type="ECO:0000313" key="5">
    <source>
        <dbReference type="Proteomes" id="UP000524558"/>
    </source>
</evidence>
<dbReference type="EMBL" id="VYZF01001486">
    <property type="protein sequence ID" value="NWT45076.1"/>
    <property type="molecule type" value="Genomic_DNA"/>
</dbReference>
<dbReference type="Gene3D" id="2.30.29.30">
    <property type="entry name" value="Pleckstrin-homology domain (PH domain)/Phosphotyrosine-binding domain (PTB)"/>
    <property type="match status" value="1"/>
</dbReference>
<dbReference type="PROSITE" id="PS50003">
    <property type="entry name" value="PH_DOMAIN"/>
    <property type="match status" value="1"/>
</dbReference>
<evidence type="ECO:0000256" key="2">
    <source>
        <dbReference type="SAM" id="MobiDB-lite"/>
    </source>
</evidence>
<feature type="region of interest" description="Disordered" evidence="2">
    <location>
        <begin position="195"/>
        <end position="222"/>
    </location>
</feature>
<evidence type="ECO:0000313" key="4">
    <source>
        <dbReference type="EMBL" id="NWT45076.1"/>
    </source>
</evidence>
<feature type="compositionally biased region" description="Basic and acidic residues" evidence="2">
    <location>
        <begin position="210"/>
        <end position="222"/>
    </location>
</feature>
<feature type="region of interest" description="Disordered" evidence="2">
    <location>
        <begin position="354"/>
        <end position="452"/>
    </location>
</feature>
<dbReference type="Proteomes" id="UP000524558">
    <property type="component" value="Unassembled WGS sequence"/>
</dbReference>
<feature type="compositionally biased region" description="Polar residues" evidence="2">
    <location>
        <begin position="697"/>
        <end position="706"/>
    </location>
</feature>
<feature type="non-terminal residue" evidence="4">
    <location>
        <position position="753"/>
    </location>
</feature>
<feature type="compositionally biased region" description="Polar residues" evidence="2">
    <location>
        <begin position="247"/>
        <end position="269"/>
    </location>
</feature>